<evidence type="ECO:0000313" key="1">
    <source>
        <dbReference type="EMBL" id="SUX24999.1"/>
    </source>
</evidence>
<dbReference type="AlphaFoldDB" id="A0A381EDP5"/>
<accession>A0A381EDP5</accession>
<protein>
    <submittedName>
        <fullName evidence="1">Uncharacterized protein</fullName>
    </submittedName>
</protein>
<reference evidence="1 2" key="1">
    <citation type="submission" date="2018-06" db="EMBL/GenBank/DDBJ databases">
        <authorList>
            <consortium name="Pathogen Informatics"/>
            <person name="Doyle S."/>
        </authorList>
    </citation>
    <scope>NUCLEOTIDE SEQUENCE [LARGE SCALE GENOMIC DNA]</scope>
    <source>
        <strain evidence="1 2">NCTC13294</strain>
    </source>
</reference>
<dbReference type="EMBL" id="UFUW01000001">
    <property type="protein sequence ID" value="SUX24999.1"/>
    <property type="molecule type" value="Genomic_DNA"/>
</dbReference>
<keyword evidence="2" id="KW-1185">Reference proteome</keyword>
<gene>
    <name evidence="1" type="ORF">NCTC13294_02190</name>
</gene>
<proteinExistence type="predicted"/>
<dbReference type="RefSeq" id="WP_115612325.1">
    <property type="nucleotide sequence ID" value="NZ_JBHLZC010000001.1"/>
</dbReference>
<dbReference type="OrthoDB" id="5515339at2"/>
<sequence>MKQLHDPVWQRRGMSWLWDARARNHICAAEEIWSLRRFLQADGHWPDDLPSNNNCVLVVGGLDGYLDLLIPEDAENCLDAVIKPAVLSFQDYYQGEAALVFWLPDACRRFEITITDEVFWLCHTPHDHKLDFGRTLWGQTNEYPQEIMLSASGNSVGLYHARIT</sequence>
<dbReference type="Proteomes" id="UP000254572">
    <property type="component" value="Unassembled WGS sequence"/>
</dbReference>
<evidence type="ECO:0000313" key="2">
    <source>
        <dbReference type="Proteomes" id="UP000254572"/>
    </source>
</evidence>
<organism evidence="1 2">
    <name type="scientific">Cardiobacterium valvarum</name>
    <dbReference type="NCBI Taxonomy" id="194702"/>
    <lineage>
        <taxon>Bacteria</taxon>
        <taxon>Pseudomonadati</taxon>
        <taxon>Pseudomonadota</taxon>
        <taxon>Gammaproteobacteria</taxon>
        <taxon>Cardiobacteriales</taxon>
        <taxon>Cardiobacteriaceae</taxon>
        <taxon>Cardiobacterium</taxon>
    </lineage>
</organism>
<name>A0A381EDP5_9GAMM</name>